<keyword evidence="2 6" id="KW-0813">Transport</keyword>
<dbReference type="GO" id="GO:0055085">
    <property type="term" value="P:transmembrane transport"/>
    <property type="evidence" value="ECO:0007669"/>
    <property type="project" value="InterPro"/>
</dbReference>
<dbReference type="CDD" id="cd06261">
    <property type="entry name" value="TM_PBP2"/>
    <property type="match status" value="1"/>
</dbReference>
<evidence type="ECO:0000256" key="4">
    <source>
        <dbReference type="ARBA" id="ARBA00022989"/>
    </source>
</evidence>
<dbReference type="AlphaFoldDB" id="A0A7G9RWK1"/>
<evidence type="ECO:0000256" key="6">
    <source>
        <dbReference type="RuleBase" id="RU363032"/>
    </source>
</evidence>
<dbReference type="PANTHER" id="PTHR30177">
    <property type="entry name" value="GLYCINE BETAINE/L-PROLINE TRANSPORT SYSTEM PERMEASE PROTEIN PROW"/>
    <property type="match status" value="1"/>
</dbReference>
<dbReference type="InterPro" id="IPR035906">
    <property type="entry name" value="MetI-like_sf"/>
</dbReference>
<feature type="transmembrane region" description="Helical" evidence="6">
    <location>
        <begin position="171"/>
        <end position="194"/>
    </location>
</feature>
<comment type="similarity">
    <text evidence="6">Belongs to the binding-protein-dependent transport system permease family.</text>
</comment>
<gene>
    <name evidence="8" type="ORF">H9L01_06200</name>
</gene>
<evidence type="ECO:0000256" key="1">
    <source>
        <dbReference type="ARBA" id="ARBA00004141"/>
    </source>
</evidence>
<dbReference type="Proteomes" id="UP000515928">
    <property type="component" value="Chromosome"/>
</dbReference>
<accession>A0A7G9RWK1</accession>
<organism evidence="8 9">
    <name type="scientific">Erysipelothrix inopinata</name>
    <dbReference type="NCBI Taxonomy" id="225084"/>
    <lineage>
        <taxon>Bacteria</taxon>
        <taxon>Bacillati</taxon>
        <taxon>Bacillota</taxon>
        <taxon>Erysipelotrichia</taxon>
        <taxon>Erysipelotrichales</taxon>
        <taxon>Erysipelotrichaceae</taxon>
        <taxon>Erysipelothrix</taxon>
    </lineage>
</organism>
<feature type="transmembrane region" description="Helical" evidence="6">
    <location>
        <begin position="49"/>
        <end position="73"/>
    </location>
</feature>
<feature type="domain" description="ABC transmembrane type-1" evidence="7">
    <location>
        <begin position="15"/>
        <end position="194"/>
    </location>
</feature>
<dbReference type="SUPFAM" id="SSF161098">
    <property type="entry name" value="MetI-like"/>
    <property type="match status" value="1"/>
</dbReference>
<protein>
    <submittedName>
        <fullName evidence="8">ABC transporter permease</fullName>
    </submittedName>
</protein>
<dbReference type="GO" id="GO:0031460">
    <property type="term" value="P:glycine betaine transport"/>
    <property type="evidence" value="ECO:0007669"/>
    <property type="project" value="TreeGrafter"/>
</dbReference>
<feature type="transmembrane region" description="Helical" evidence="6">
    <location>
        <begin position="79"/>
        <end position="97"/>
    </location>
</feature>
<dbReference type="Gene3D" id="1.10.3720.10">
    <property type="entry name" value="MetI-like"/>
    <property type="match status" value="1"/>
</dbReference>
<evidence type="ECO:0000313" key="8">
    <source>
        <dbReference type="EMBL" id="QNN59976.1"/>
    </source>
</evidence>
<keyword evidence="4 6" id="KW-1133">Transmembrane helix</keyword>
<feature type="transmembrane region" description="Helical" evidence="6">
    <location>
        <begin position="20"/>
        <end position="40"/>
    </location>
</feature>
<name>A0A7G9RWK1_9FIRM</name>
<evidence type="ECO:0000259" key="7">
    <source>
        <dbReference type="PROSITE" id="PS50928"/>
    </source>
</evidence>
<feature type="transmembrane region" description="Helical" evidence="6">
    <location>
        <begin position="144"/>
        <end position="165"/>
    </location>
</feature>
<dbReference type="InterPro" id="IPR000515">
    <property type="entry name" value="MetI-like"/>
</dbReference>
<keyword evidence="9" id="KW-1185">Reference proteome</keyword>
<dbReference type="KEGG" id="eio:H9L01_06200"/>
<dbReference type="GO" id="GO:0005886">
    <property type="term" value="C:plasma membrane"/>
    <property type="evidence" value="ECO:0007669"/>
    <property type="project" value="UniProtKB-SubCell"/>
</dbReference>
<dbReference type="InterPro" id="IPR051204">
    <property type="entry name" value="ABC_transp_perm/SBD"/>
</dbReference>
<dbReference type="PROSITE" id="PS50928">
    <property type="entry name" value="ABC_TM1"/>
    <property type="match status" value="1"/>
</dbReference>
<reference evidence="8 9" key="1">
    <citation type="submission" date="2020-08" db="EMBL/GenBank/DDBJ databases">
        <title>Genome sequence of Erysipelothrix inopinata DSM 15511T.</title>
        <authorList>
            <person name="Hyun D.-W."/>
            <person name="Bae J.-W."/>
        </authorList>
    </citation>
    <scope>NUCLEOTIDE SEQUENCE [LARGE SCALE GENOMIC DNA]</scope>
    <source>
        <strain evidence="8 9">DSM 15511</strain>
    </source>
</reference>
<dbReference type="FunFam" id="1.10.3720.10:FF:000001">
    <property type="entry name" value="Glycine betaine ABC transporter, permease"/>
    <property type="match status" value="1"/>
</dbReference>
<evidence type="ECO:0000313" key="9">
    <source>
        <dbReference type="Proteomes" id="UP000515928"/>
    </source>
</evidence>
<dbReference type="RefSeq" id="WP_187533109.1">
    <property type="nucleotide sequence ID" value="NZ_CBCSHU010000002.1"/>
</dbReference>
<proteinExistence type="inferred from homology"/>
<sequence>MNDFIALLPTLITKIGQHLIISLSALGLGCLIAIPLGVIISRSKRLSSVVIAIASVLQTIPSLALLAMIVPIMGVGRKPAIVALCIYSLLPILRNTFLGVQSVDSSIVDAAKGMGMNPFQQIKAVQVPLAFPVIMSGVRLSTTLVLAWTTLASYIGAGGLGDLIFSGLNNFNMTLILSGTFPIIILAFIIDLILEKVEIAWTPKTERKGGESL</sequence>
<dbReference type="Pfam" id="PF00528">
    <property type="entry name" value="BPD_transp_1"/>
    <property type="match status" value="1"/>
</dbReference>
<keyword evidence="5 6" id="KW-0472">Membrane</keyword>
<comment type="subcellular location">
    <subcellularLocation>
        <location evidence="6">Cell membrane</location>
        <topology evidence="6">Multi-pass membrane protein</topology>
    </subcellularLocation>
    <subcellularLocation>
        <location evidence="1">Membrane</location>
        <topology evidence="1">Multi-pass membrane protein</topology>
    </subcellularLocation>
</comment>
<evidence type="ECO:0000256" key="3">
    <source>
        <dbReference type="ARBA" id="ARBA00022692"/>
    </source>
</evidence>
<evidence type="ECO:0000256" key="2">
    <source>
        <dbReference type="ARBA" id="ARBA00022448"/>
    </source>
</evidence>
<keyword evidence="3 6" id="KW-0812">Transmembrane</keyword>
<evidence type="ECO:0000256" key="5">
    <source>
        <dbReference type="ARBA" id="ARBA00023136"/>
    </source>
</evidence>
<dbReference type="EMBL" id="CP060715">
    <property type="protein sequence ID" value="QNN59976.1"/>
    <property type="molecule type" value="Genomic_DNA"/>
</dbReference>
<dbReference type="PANTHER" id="PTHR30177:SF28">
    <property type="entry name" value="CHOLINE TRANSPORT SYSTEM PERMEASE PROTEIN OPUBB"/>
    <property type="match status" value="1"/>
</dbReference>